<keyword evidence="2" id="KW-0479">Metal-binding</keyword>
<feature type="domain" description="4Fe-4S ferredoxin-type" evidence="7">
    <location>
        <begin position="73"/>
        <end position="102"/>
    </location>
</feature>
<dbReference type="PROSITE" id="PS00198">
    <property type="entry name" value="4FE4S_FER_1"/>
    <property type="match status" value="1"/>
</dbReference>
<evidence type="ECO:0000256" key="1">
    <source>
        <dbReference type="ARBA" id="ARBA00022485"/>
    </source>
</evidence>
<evidence type="ECO:0000259" key="7">
    <source>
        <dbReference type="PROSITE" id="PS51379"/>
    </source>
</evidence>
<dbReference type="CDD" id="cd10554">
    <property type="entry name" value="HycB_like"/>
    <property type="match status" value="1"/>
</dbReference>
<dbReference type="GO" id="GO:0051539">
    <property type="term" value="F:4 iron, 4 sulfur cluster binding"/>
    <property type="evidence" value="ECO:0007669"/>
    <property type="project" value="UniProtKB-KW"/>
</dbReference>
<dbReference type="InterPro" id="IPR017900">
    <property type="entry name" value="4Fe4S_Fe_S_CS"/>
</dbReference>
<evidence type="ECO:0000313" key="9">
    <source>
        <dbReference type="Proteomes" id="UP000594500"/>
    </source>
</evidence>
<organism evidence="8 9">
    <name type="scientific">Raoultella terrigena</name>
    <name type="common">Klebsiella terrigena</name>
    <dbReference type="NCBI Taxonomy" id="577"/>
    <lineage>
        <taxon>Bacteria</taxon>
        <taxon>Pseudomonadati</taxon>
        <taxon>Pseudomonadota</taxon>
        <taxon>Gammaproteobacteria</taxon>
        <taxon>Enterobacterales</taxon>
        <taxon>Enterobacteriaceae</taxon>
        <taxon>Klebsiella/Raoultella group</taxon>
        <taxon>Raoultella</taxon>
    </lineage>
</organism>
<dbReference type="PANTHER" id="PTHR42859:SF17">
    <property type="entry name" value="ELECTRON TRANSPORT PROTEIN HYDN-RELATED"/>
    <property type="match status" value="1"/>
</dbReference>
<dbReference type="InterPro" id="IPR017896">
    <property type="entry name" value="4Fe4S_Fe-S-bd"/>
</dbReference>
<dbReference type="InterPro" id="IPR050294">
    <property type="entry name" value="RnfB_subfamily"/>
</dbReference>
<dbReference type="GO" id="GO:0046872">
    <property type="term" value="F:metal ion binding"/>
    <property type="evidence" value="ECO:0007669"/>
    <property type="project" value="UniProtKB-KW"/>
</dbReference>
<evidence type="ECO:0000256" key="6">
    <source>
        <dbReference type="SAM" id="MobiDB-lite"/>
    </source>
</evidence>
<dbReference type="PROSITE" id="PS51379">
    <property type="entry name" value="4FE4S_FER_2"/>
    <property type="match status" value="1"/>
</dbReference>
<gene>
    <name evidence="8" type="ORF">IMO34_10950</name>
</gene>
<keyword evidence="4" id="KW-0408">Iron</keyword>
<dbReference type="AlphaFoldDB" id="A0AAQ0BPI3"/>
<proteinExistence type="predicted"/>
<keyword evidence="3" id="KW-0677">Repeat</keyword>
<accession>A0AAQ0BPI3</accession>
<evidence type="ECO:0000256" key="4">
    <source>
        <dbReference type="ARBA" id="ARBA00023004"/>
    </source>
</evidence>
<dbReference type="EMBL" id="CP062916">
    <property type="protein sequence ID" value="QPF10839.1"/>
    <property type="molecule type" value="Genomic_DNA"/>
</dbReference>
<sequence>MTRFIIASAEACIGCRTCEVACALEHSASAAMFQPRLKVQRLDSLSVPVVCHQCENAPCVAACPVAALSMGEDRVEADASRCIGCQSCAVACPFGAITVEIVAAHPPLIIKCDLCASREGGPACVAVCPTAALSVMTGERLATLLKRRQEIAVERSPGQLRGGSVHRTSGRTCGPGAR</sequence>
<reference evidence="8 9" key="1">
    <citation type="submission" date="2020-10" db="EMBL/GenBank/DDBJ databases">
        <title>Resistance determinants and their genetic context in bacteria from a longitudinal study of pigs reared under conventional and antibiotic-free husbandry practices.</title>
        <authorList>
            <person name="Poulin-Laprade D."/>
            <person name="Brouard J.-S."/>
            <person name="Gagnon N."/>
            <person name="Turcotte A."/>
            <person name="Langlois A."/>
            <person name="Matte J.J."/>
            <person name="Carrillo C.D."/>
            <person name="Zaheer R."/>
            <person name="McAllister T."/>
            <person name="Topp E."/>
            <person name="Talbot G."/>
        </authorList>
    </citation>
    <scope>NUCLEOTIDE SEQUENCE [LARGE SCALE GENOMIC DNA]</scope>
    <source>
        <strain evidence="8 9">Res13-Abat-PEB01-P1-04-A</strain>
    </source>
</reference>
<evidence type="ECO:0000256" key="5">
    <source>
        <dbReference type="ARBA" id="ARBA00023014"/>
    </source>
</evidence>
<dbReference type="Proteomes" id="UP000594500">
    <property type="component" value="Chromosome"/>
</dbReference>
<dbReference type="Gene3D" id="3.30.70.20">
    <property type="match status" value="2"/>
</dbReference>
<feature type="region of interest" description="Disordered" evidence="6">
    <location>
        <begin position="156"/>
        <end position="178"/>
    </location>
</feature>
<keyword evidence="5" id="KW-0411">Iron-sulfur</keyword>
<evidence type="ECO:0000256" key="2">
    <source>
        <dbReference type="ARBA" id="ARBA00022723"/>
    </source>
</evidence>
<dbReference type="Pfam" id="PF12800">
    <property type="entry name" value="Fer4_4"/>
    <property type="match status" value="1"/>
</dbReference>
<protein>
    <submittedName>
        <fullName evidence="8">4Fe-4S dicluster domain-containing protein</fullName>
    </submittedName>
</protein>
<keyword evidence="1" id="KW-0004">4Fe-4S</keyword>
<dbReference type="PANTHER" id="PTHR42859">
    <property type="entry name" value="OXIDOREDUCTASE"/>
    <property type="match status" value="1"/>
</dbReference>
<evidence type="ECO:0000313" key="8">
    <source>
        <dbReference type="EMBL" id="QPF10839.1"/>
    </source>
</evidence>
<dbReference type="SUPFAM" id="SSF54862">
    <property type="entry name" value="4Fe-4S ferredoxins"/>
    <property type="match status" value="1"/>
</dbReference>
<dbReference type="RefSeq" id="WP_195711200.1">
    <property type="nucleotide sequence ID" value="NZ_CP062916.1"/>
</dbReference>
<dbReference type="Pfam" id="PF13247">
    <property type="entry name" value="Fer4_11"/>
    <property type="match status" value="1"/>
</dbReference>
<evidence type="ECO:0000256" key="3">
    <source>
        <dbReference type="ARBA" id="ARBA00022737"/>
    </source>
</evidence>
<name>A0AAQ0BPI3_RAOTE</name>